<dbReference type="EMBL" id="JAENHM010000061">
    <property type="protein sequence ID" value="MBK1840307.1"/>
    <property type="molecule type" value="Genomic_DNA"/>
</dbReference>
<dbReference type="InterPro" id="IPR038573">
    <property type="entry name" value="BrnT_sf"/>
</dbReference>
<dbReference type="Gene3D" id="3.10.450.530">
    <property type="entry name" value="Ribonuclease toxin, BrnT, of type II toxin-antitoxin system"/>
    <property type="match status" value="1"/>
</dbReference>
<dbReference type="Proteomes" id="UP000652760">
    <property type="component" value="Unassembled WGS sequence"/>
</dbReference>
<protein>
    <submittedName>
        <fullName evidence="1">BrnT family toxin</fullName>
    </submittedName>
</protein>
<comment type="caution">
    <text evidence="1">The sequence shown here is derived from an EMBL/GenBank/DDBJ whole genome shotgun (WGS) entry which is preliminary data.</text>
</comment>
<name>A0ABS1FA53_9PROT</name>
<evidence type="ECO:0000313" key="1">
    <source>
        <dbReference type="EMBL" id="MBK1840307.1"/>
    </source>
</evidence>
<proteinExistence type="predicted"/>
<evidence type="ECO:0000313" key="2">
    <source>
        <dbReference type="Proteomes" id="UP000652760"/>
    </source>
</evidence>
<dbReference type="Pfam" id="PF04365">
    <property type="entry name" value="BrnT_toxin"/>
    <property type="match status" value="1"/>
</dbReference>
<dbReference type="RefSeq" id="WP_200196806.1">
    <property type="nucleotide sequence ID" value="NZ_JAENHM010000061.1"/>
</dbReference>
<accession>A0ABS1FA53</accession>
<gene>
    <name evidence="1" type="ORF">JHL17_23155</name>
</gene>
<reference evidence="2" key="1">
    <citation type="submission" date="2021-01" db="EMBL/GenBank/DDBJ databases">
        <title>Genome public.</title>
        <authorList>
            <person name="Liu C."/>
            <person name="Sun Q."/>
        </authorList>
    </citation>
    <scope>NUCLEOTIDE SEQUENCE [LARGE SCALE GENOMIC DNA]</scope>
    <source>
        <strain evidence="2">YIM B02556</strain>
    </source>
</reference>
<dbReference type="InterPro" id="IPR007460">
    <property type="entry name" value="BrnT_toxin"/>
</dbReference>
<sequence>MYCWDDAKNETNIEKHGVGFVAAALVFEGLVAEIQDTRTTSEIRINAFGLINGRLFVCTYTLRYGWRHIISLRKANKREVKRYG</sequence>
<keyword evidence="2" id="KW-1185">Reference proteome</keyword>
<organism evidence="1 2">
    <name type="scientific">Azospirillum endophyticum</name>
    <dbReference type="NCBI Taxonomy" id="2800326"/>
    <lineage>
        <taxon>Bacteria</taxon>
        <taxon>Pseudomonadati</taxon>
        <taxon>Pseudomonadota</taxon>
        <taxon>Alphaproteobacteria</taxon>
        <taxon>Rhodospirillales</taxon>
        <taxon>Azospirillaceae</taxon>
        <taxon>Azospirillum</taxon>
    </lineage>
</organism>